<dbReference type="SFLD" id="SFLDG01020">
    <property type="entry name" value="Terpene_Cyclase_Like_2"/>
    <property type="match status" value="1"/>
</dbReference>
<proteinExistence type="inferred from homology"/>
<evidence type="ECO:0000256" key="3">
    <source>
        <dbReference type="ARBA" id="ARBA00022723"/>
    </source>
</evidence>
<dbReference type="GO" id="GO:0010333">
    <property type="term" value="F:terpene synthase activity"/>
    <property type="evidence" value="ECO:0007669"/>
    <property type="project" value="InterPro"/>
</dbReference>
<sequence length="389" mass="45102">MSEQRYQLPDLLRDWPWSRQLSTYYLEAKKESSAWVSSFRPFCSRGQKAFDACDLNLLASLTYSNRDRDFVRVGCDLMNFYFVYDEYTDVGDVSVARSLASTVISAMKDPEAKPDNPHILGEMTRQFWKQASTLAARDSPCFERFIATSETYLNAVVEEAEDRAQNRIRPVQDYLRLRRDTCGARPTLVLIEFGLNLPREVTDHSTLVSLTQDAVDLIILVNDMHSYSREISCGLAYHNIITTIMNEYRLDLRDALTWLGTYTDAIVSRFLSNIKQIPSWDPDTDRRVRTYVDGLGQWVRGNDDWSYESKRYYGNDGLSIREDRILKLRRRTGNYLNAEFEVDTDNGGRNIELRERQASCMNAFWEDWRLFFSLGALAKTVARKLSFSP</sequence>
<evidence type="ECO:0000256" key="5">
    <source>
        <dbReference type="ARBA" id="ARBA00023239"/>
    </source>
</evidence>
<name>A0A0C2YLE7_HEBCY</name>
<evidence type="ECO:0000256" key="1">
    <source>
        <dbReference type="ARBA" id="ARBA00001946"/>
    </source>
</evidence>
<evidence type="ECO:0000256" key="6">
    <source>
        <dbReference type="RuleBase" id="RU366034"/>
    </source>
</evidence>
<evidence type="ECO:0000313" key="8">
    <source>
        <dbReference type="Proteomes" id="UP000053424"/>
    </source>
</evidence>
<evidence type="ECO:0000313" key="7">
    <source>
        <dbReference type="EMBL" id="KIM41852.1"/>
    </source>
</evidence>
<dbReference type="Pfam" id="PF19086">
    <property type="entry name" value="Terpene_syn_C_2"/>
    <property type="match status" value="1"/>
</dbReference>
<evidence type="ECO:0000256" key="4">
    <source>
        <dbReference type="ARBA" id="ARBA00022842"/>
    </source>
</evidence>
<dbReference type="PANTHER" id="PTHR35201:SF4">
    <property type="entry name" value="BETA-PINACENE SYNTHASE-RELATED"/>
    <property type="match status" value="1"/>
</dbReference>
<accession>A0A0C2YLE7</accession>
<dbReference type="Proteomes" id="UP000053424">
    <property type="component" value="Unassembled WGS sequence"/>
</dbReference>
<reference evidence="7 8" key="1">
    <citation type="submission" date="2014-04" db="EMBL/GenBank/DDBJ databases">
        <authorList>
            <consortium name="DOE Joint Genome Institute"/>
            <person name="Kuo A."/>
            <person name="Gay G."/>
            <person name="Dore J."/>
            <person name="Kohler A."/>
            <person name="Nagy L.G."/>
            <person name="Floudas D."/>
            <person name="Copeland A."/>
            <person name="Barry K.W."/>
            <person name="Cichocki N."/>
            <person name="Veneault-Fourrey C."/>
            <person name="LaButti K."/>
            <person name="Lindquist E.A."/>
            <person name="Lipzen A."/>
            <person name="Lundell T."/>
            <person name="Morin E."/>
            <person name="Murat C."/>
            <person name="Sun H."/>
            <person name="Tunlid A."/>
            <person name="Henrissat B."/>
            <person name="Grigoriev I.V."/>
            <person name="Hibbett D.S."/>
            <person name="Martin F."/>
            <person name="Nordberg H.P."/>
            <person name="Cantor M.N."/>
            <person name="Hua S.X."/>
        </authorList>
    </citation>
    <scope>NUCLEOTIDE SEQUENCE [LARGE SCALE GENOMIC DNA]</scope>
    <source>
        <strain evidence="8">h7</strain>
    </source>
</reference>
<dbReference type="OrthoDB" id="6486656at2759"/>
<dbReference type="AlphaFoldDB" id="A0A0C2YLE7"/>
<dbReference type="SUPFAM" id="SSF48576">
    <property type="entry name" value="Terpenoid synthases"/>
    <property type="match status" value="1"/>
</dbReference>
<keyword evidence="5 6" id="KW-0456">Lyase</keyword>
<dbReference type="HOGENOM" id="CLU_042538_5_0_1"/>
<reference evidence="8" key="2">
    <citation type="submission" date="2015-01" db="EMBL/GenBank/DDBJ databases">
        <title>Evolutionary Origins and Diversification of the Mycorrhizal Mutualists.</title>
        <authorList>
            <consortium name="DOE Joint Genome Institute"/>
            <consortium name="Mycorrhizal Genomics Consortium"/>
            <person name="Kohler A."/>
            <person name="Kuo A."/>
            <person name="Nagy L.G."/>
            <person name="Floudas D."/>
            <person name="Copeland A."/>
            <person name="Barry K.W."/>
            <person name="Cichocki N."/>
            <person name="Veneault-Fourrey C."/>
            <person name="LaButti K."/>
            <person name="Lindquist E.A."/>
            <person name="Lipzen A."/>
            <person name="Lundell T."/>
            <person name="Morin E."/>
            <person name="Murat C."/>
            <person name="Riley R."/>
            <person name="Ohm R."/>
            <person name="Sun H."/>
            <person name="Tunlid A."/>
            <person name="Henrissat B."/>
            <person name="Grigoriev I.V."/>
            <person name="Hibbett D.S."/>
            <person name="Martin F."/>
        </authorList>
    </citation>
    <scope>NUCLEOTIDE SEQUENCE [LARGE SCALE GENOMIC DNA]</scope>
    <source>
        <strain evidence="8">h7</strain>
    </source>
</reference>
<dbReference type="EMBL" id="KN831779">
    <property type="protein sequence ID" value="KIM41852.1"/>
    <property type="molecule type" value="Genomic_DNA"/>
</dbReference>
<comment type="similarity">
    <text evidence="2 6">Belongs to the terpene synthase family.</text>
</comment>
<dbReference type="GO" id="GO:0008299">
    <property type="term" value="P:isoprenoid biosynthetic process"/>
    <property type="evidence" value="ECO:0007669"/>
    <property type="project" value="UniProtKB-ARBA"/>
</dbReference>
<keyword evidence="8" id="KW-1185">Reference proteome</keyword>
<dbReference type="GO" id="GO:0046872">
    <property type="term" value="F:metal ion binding"/>
    <property type="evidence" value="ECO:0007669"/>
    <property type="project" value="UniProtKB-KW"/>
</dbReference>
<dbReference type="Gene3D" id="1.10.600.10">
    <property type="entry name" value="Farnesyl Diphosphate Synthase"/>
    <property type="match status" value="1"/>
</dbReference>
<keyword evidence="3 6" id="KW-0479">Metal-binding</keyword>
<dbReference type="EC" id="4.2.3.-" evidence="6"/>
<dbReference type="PANTHER" id="PTHR35201">
    <property type="entry name" value="TERPENE SYNTHASE"/>
    <property type="match status" value="1"/>
</dbReference>
<dbReference type="SFLD" id="SFLDS00005">
    <property type="entry name" value="Isoprenoid_Synthase_Type_I"/>
    <property type="match status" value="1"/>
</dbReference>
<dbReference type="InterPro" id="IPR008949">
    <property type="entry name" value="Isoprenoid_synthase_dom_sf"/>
</dbReference>
<protein>
    <recommendedName>
        <fullName evidence="6">Terpene synthase</fullName>
        <ecNumber evidence="6">4.2.3.-</ecNumber>
    </recommendedName>
</protein>
<comment type="cofactor">
    <cofactor evidence="1 6">
        <name>Mg(2+)</name>
        <dbReference type="ChEBI" id="CHEBI:18420"/>
    </cofactor>
</comment>
<gene>
    <name evidence="7" type="ORF">M413DRAFT_27416</name>
</gene>
<dbReference type="InterPro" id="IPR034686">
    <property type="entry name" value="Terpene_cyclase-like_2"/>
</dbReference>
<keyword evidence="4 6" id="KW-0460">Magnesium</keyword>
<organism evidence="7 8">
    <name type="scientific">Hebeloma cylindrosporum</name>
    <dbReference type="NCBI Taxonomy" id="76867"/>
    <lineage>
        <taxon>Eukaryota</taxon>
        <taxon>Fungi</taxon>
        <taxon>Dikarya</taxon>
        <taxon>Basidiomycota</taxon>
        <taxon>Agaricomycotina</taxon>
        <taxon>Agaricomycetes</taxon>
        <taxon>Agaricomycetidae</taxon>
        <taxon>Agaricales</taxon>
        <taxon>Agaricineae</taxon>
        <taxon>Hymenogastraceae</taxon>
        <taxon>Hebeloma</taxon>
    </lineage>
</organism>
<evidence type="ECO:0000256" key="2">
    <source>
        <dbReference type="ARBA" id="ARBA00006333"/>
    </source>
</evidence>